<dbReference type="Gene3D" id="2.40.50.910">
    <property type="entry name" value="Type VII secretion system EccB, repeat 3 domain"/>
    <property type="match status" value="1"/>
</dbReference>
<evidence type="ECO:0000256" key="11">
    <source>
        <dbReference type="SAM" id="Phobius"/>
    </source>
</evidence>
<keyword evidence="4 11" id="KW-0812">Transmembrane</keyword>
<name>A0ABN0Z272_9ACTN</name>
<evidence type="ECO:0000256" key="10">
    <source>
        <dbReference type="SAM" id="MobiDB-lite"/>
    </source>
</evidence>
<comment type="caution">
    <text evidence="12">The sequence shown here is derived from an EMBL/GenBank/DDBJ whole genome shotgun (WGS) entry which is preliminary data.</text>
</comment>
<keyword evidence="13" id="KW-1185">Reference proteome</keyword>
<keyword evidence="6" id="KW-0378">Hydrolase</keyword>
<dbReference type="InterPro" id="IPR007795">
    <property type="entry name" value="T7SS_EccB"/>
</dbReference>
<accession>A0ABN0Z272</accession>
<dbReference type="Proteomes" id="UP001500879">
    <property type="component" value="Unassembled WGS sequence"/>
</dbReference>
<evidence type="ECO:0000313" key="13">
    <source>
        <dbReference type="Proteomes" id="UP001500879"/>
    </source>
</evidence>
<evidence type="ECO:0000256" key="3">
    <source>
        <dbReference type="ARBA" id="ARBA00022475"/>
    </source>
</evidence>
<evidence type="ECO:0000256" key="5">
    <source>
        <dbReference type="ARBA" id="ARBA00022741"/>
    </source>
</evidence>
<evidence type="ECO:0000256" key="2">
    <source>
        <dbReference type="ARBA" id="ARBA00008149"/>
    </source>
</evidence>
<evidence type="ECO:0000256" key="1">
    <source>
        <dbReference type="ARBA" id="ARBA00004162"/>
    </source>
</evidence>
<gene>
    <name evidence="12" type="primary">eccB</name>
    <name evidence="12" type="ORF">GCM10010357_57390</name>
</gene>
<dbReference type="PANTHER" id="PTHR40765">
    <property type="entry name" value="ESX-2 SECRETION SYSTEM ATPASE ECCB2"/>
    <property type="match status" value="1"/>
</dbReference>
<keyword evidence="9 11" id="KW-0472">Membrane</keyword>
<comment type="similarity">
    <text evidence="2">Belongs to the EccB family.</text>
</comment>
<dbReference type="Gene3D" id="3.30.2390.20">
    <property type="entry name" value="Type VII secretion system EccB, repeat 1 domain"/>
    <property type="match status" value="1"/>
</dbReference>
<evidence type="ECO:0000256" key="9">
    <source>
        <dbReference type="ARBA" id="ARBA00023136"/>
    </source>
</evidence>
<organism evidence="12 13">
    <name type="scientific">Streptomyces luteireticuli</name>
    <dbReference type="NCBI Taxonomy" id="173858"/>
    <lineage>
        <taxon>Bacteria</taxon>
        <taxon>Bacillati</taxon>
        <taxon>Actinomycetota</taxon>
        <taxon>Actinomycetes</taxon>
        <taxon>Kitasatosporales</taxon>
        <taxon>Streptomycetaceae</taxon>
        <taxon>Streptomyces</taxon>
    </lineage>
</organism>
<evidence type="ECO:0000256" key="6">
    <source>
        <dbReference type="ARBA" id="ARBA00022801"/>
    </source>
</evidence>
<dbReference type="Pfam" id="PF05108">
    <property type="entry name" value="T7SS_ESX1_EccB"/>
    <property type="match status" value="1"/>
</dbReference>
<evidence type="ECO:0000256" key="8">
    <source>
        <dbReference type="ARBA" id="ARBA00022989"/>
    </source>
</evidence>
<keyword evidence="5" id="KW-0547">Nucleotide-binding</keyword>
<evidence type="ECO:0000256" key="7">
    <source>
        <dbReference type="ARBA" id="ARBA00022840"/>
    </source>
</evidence>
<proteinExistence type="inferred from homology"/>
<reference evidence="12 13" key="1">
    <citation type="journal article" date="2019" name="Int. J. Syst. Evol. Microbiol.">
        <title>The Global Catalogue of Microorganisms (GCM) 10K type strain sequencing project: providing services to taxonomists for standard genome sequencing and annotation.</title>
        <authorList>
            <consortium name="The Broad Institute Genomics Platform"/>
            <consortium name="The Broad Institute Genome Sequencing Center for Infectious Disease"/>
            <person name="Wu L."/>
            <person name="Ma J."/>
        </authorList>
    </citation>
    <scope>NUCLEOTIDE SEQUENCE [LARGE SCALE GENOMIC DNA]</scope>
    <source>
        <strain evidence="12 13">JCM 4788</strain>
    </source>
</reference>
<dbReference type="PANTHER" id="PTHR40765:SF2">
    <property type="entry name" value="ESX-2 SECRETION SYSTEM ATPASE ECCB2"/>
    <property type="match status" value="1"/>
</dbReference>
<dbReference type="InterPro" id="IPR042485">
    <property type="entry name" value="T7SS_EccB_R3"/>
</dbReference>
<feature type="region of interest" description="Disordered" evidence="10">
    <location>
        <begin position="131"/>
        <end position="150"/>
    </location>
</feature>
<comment type="subcellular location">
    <subcellularLocation>
        <location evidence="1">Cell membrane</location>
        <topology evidence="1">Single-pass membrane protein</topology>
    </subcellularLocation>
</comment>
<dbReference type="EMBL" id="BAAABX010000061">
    <property type="protein sequence ID" value="GAA0428276.1"/>
    <property type="molecule type" value="Genomic_DNA"/>
</dbReference>
<evidence type="ECO:0000256" key="4">
    <source>
        <dbReference type="ARBA" id="ARBA00022692"/>
    </source>
</evidence>
<evidence type="ECO:0000313" key="12">
    <source>
        <dbReference type="EMBL" id="GAA0428276.1"/>
    </source>
</evidence>
<sequence>MATRRDELNAYTFARKRMVAAFLRPTAAGTDEGAPRPLRAVLPGMVVGALVLAGFGAWGIFKPKAPAGWSEPGTHVIVGSKSTTRYVVLKTGGTKRLHPVLNFSSAKLLLKAEKSSVIKVEESELDSGRIQRGPTLGIPYAPDRLPDDKEAGKQKNWAVCEQPGSGGKTVQKAVFLLADREAAKVGGSRQLHDGQALYVEGPTGERYLVDPGGTRHLIGPPVGVAPSARDQVLRRSLFSEGAQPQKVSKEWLGTLHEGSAITFPRLPGKIGAPAGVASLDPRLDKVGTVLTAVAGKGMQQYVVLPGRVAPVSDLVARLLLTSPDAVALGQNARAAEVGPQSFTSSPEWFHDDQGWPKLVPTQVNDASTGVRTVCNVLHGVDDKGGTQLTTWAGTNYPAQIVDGATSAYVTPGSGLLYRQVNGSSTSVGSLFLVTDTGLRYAVQTNNDSSAGRSGIGDDGGSKDPQERAAEVNTAQIRLGYKDVKPVPVPDNWSAFLPKGPRLDANSASQPQSS</sequence>
<feature type="region of interest" description="Disordered" evidence="10">
    <location>
        <begin position="444"/>
        <end position="513"/>
    </location>
</feature>
<keyword evidence="8 11" id="KW-1133">Transmembrane helix</keyword>
<dbReference type="InterPro" id="IPR044857">
    <property type="entry name" value="T7SS_EccB_R1"/>
</dbReference>
<keyword evidence="7" id="KW-0067">ATP-binding</keyword>
<feature type="transmembrane region" description="Helical" evidence="11">
    <location>
        <begin position="40"/>
        <end position="61"/>
    </location>
</feature>
<keyword evidence="3" id="KW-1003">Cell membrane</keyword>
<feature type="compositionally biased region" description="Basic and acidic residues" evidence="10">
    <location>
        <begin position="459"/>
        <end position="469"/>
    </location>
</feature>
<dbReference type="RefSeq" id="WP_344030578.1">
    <property type="nucleotide sequence ID" value="NZ_BAAABX010000061.1"/>
</dbReference>
<protein>
    <submittedName>
        <fullName evidence="12">Type VII secretion protein EccB</fullName>
    </submittedName>
</protein>
<dbReference type="NCBIfam" id="TIGR03919">
    <property type="entry name" value="T7SS_EccB"/>
    <property type="match status" value="1"/>
</dbReference>